<evidence type="ECO:0000256" key="4">
    <source>
        <dbReference type="ARBA" id="ARBA00023136"/>
    </source>
</evidence>
<dbReference type="Gene3D" id="1.20.1530.20">
    <property type="match status" value="1"/>
</dbReference>
<comment type="subcellular location">
    <subcellularLocation>
        <location evidence="1">Membrane</location>
        <topology evidence="1">Multi-pass membrane protein</topology>
    </subcellularLocation>
</comment>
<dbReference type="InterPro" id="IPR006153">
    <property type="entry name" value="Cation/H_exchanger_TM"/>
</dbReference>
<dbReference type="RefSeq" id="WP_029330175.1">
    <property type="nucleotide sequence ID" value="NZ_CP030103.1"/>
</dbReference>
<dbReference type="EMBL" id="CP030103">
    <property type="protein sequence ID" value="AWX42979.1"/>
    <property type="molecule type" value="Genomic_DNA"/>
</dbReference>
<keyword evidence="4" id="KW-0472">Membrane</keyword>
<dbReference type="GO" id="GO:0016020">
    <property type="term" value="C:membrane"/>
    <property type="evidence" value="ECO:0007669"/>
    <property type="project" value="UniProtKB-SubCell"/>
</dbReference>
<evidence type="ECO:0000313" key="6">
    <source>
        <dbReference type="EMBL" id="AWX42979.1"/>
    </source>
</evidence>
<accession>A0A2Z4LMI2</accession>
<proteinExistence type="predicted"/>
<evidence type="ECO:0000256" key="3">
    <source>
        <dbReference type="ARBA" id="ARBA00022989"/>
    </source>
</evidence>
<dbReference type="AlphaFoldDB" id="A0A2Z4LMI2"/>
<dbReference type="GO" id="GO:1902600">
    <property type="term" value="P:proton transmembrane transport"/>
    <property type="evidence" value="ECO:0007669"/>
    <property type="project" value="InterPro"/>
</dbReference>
<sequence length="411" mass="45150">MKESFFLNLAILLLLAYTIGKIFEKIKVPKIIGYLLVGIIFGPTLLDLVNPTLLNISAYMRKIALIIILMRSGLALNFSEIKKIGFRGILMSFVPAGFEILACLIFAPLILKVDYLTAGIMGCVLAAVSPAIVVPRMLKLKSEGYGTKNNVPQTVMAGSSLDDIFVIIVFTILLAIKKSLNDTGEIKVTAAFVLNIPGSIVLGVAAGILIGVVLYNSLKLLKTHANLKLIILLLMAILCVGLEELLHKVGVEFSSLLSIFVIAIIFATYDKENSEKYSQSLKHVWEFFEALLFLLVGLITKIDFKNTDNLKAWGLICVTLVFRSLAVFLCFIRSKTTYKERLFIIFAYLPKATVQASIGAIAFQEGVDPYQLILIVSVISIVFTAPLGAILMDTTYKKLLDKEEKTVAQTA</sequence>
<evidence type="ECO:0000313" key="7">
    <source>
        <dbReference type="Proteomes" id="UP000249865"/>
    </source>
</evidence>
<dbReference type="Pfam" id="PF00999">
    <property type="entry name" value="Na_H_Exchanger"/>
    <property type="match status" value="1"/>
</dbReference>
<dbReference type="PANTHER" id="PTHR31102:SF1">
    <property type="entry name" value="CATION_H+ EXCHANGER DOMAIN-CONTAINING PROTEIN"/>
    <property type="match status" value="1"/>
</dbReference>
<name>A0A2Z4LMI2_9BACT</name>
<dbReference type="InterPro" id="IPR051843">
    <property type="entry name" value="CPA1_transporter"/>
</dbReference>
<protein>
    <submittedName>
        <fullName evidence="6">Sodium:proton antiporter</fullName>
    </submittedName>
</protein>
<keyword evidence="3" id="KW-1133">Transmembrane helix</keyword>
<keyword evidence="7" id="KW-1185">Reference proteome</keyword>
<dbReference type="Proteomes" id="UP000249865">
    <property type="component" value="Chromosome"/>
</dbReference>
<gene>
    <name evidence="6" type="ORF">DK849_02820</name>
</gene>
<keyword evidence="2" id="KW-0812">Transmembrane</keyword>
<dbReference type="GO" id="GO:0015297">
    <property type="term" value="F:antiporter activity"/>
    <property type="evidence" value="ECO:0007669"/>
    <property type="project" value="InterPro"/>
</dbReference>
<organism evidence="6 7">
    <name type="scientific">Metamycoplasma cloacale</name>
    <dbReference type="NCBI Taxonomy" id="92401"/>
    <lineage>
        <taxon>Bacteria</taxon>
        <taxon>Bacillati</taxon>
        <taxon>Mycoplasmatota</taxon>
        <taxon>Mycoplasmoidales</taxon>
        <taxon>Metamycoplasmataceae</taxon>
        <taxon>Metamycoplasma</taxon>
    </lineage>
</organism>
<dbReference type="KEGG" id="mclo:DK849_02820"/>
<dbReference type="OrthoDB" id="9790604at2"/>
<dbReference type="PANTHER" id="PTHR31102">
    <property type="match status" value="1"/>
</dbReference>
<reference evidence="7" key="1">
    <citation type="submission" date="2018-06" db="EMBL/GenBank/DDBJ databases">
        <title>Complete genome sequences of Mycoplasma anatis, M. anseris and M. cloacale type strains.</title>
        <authorList>
            <person name="Grozner D."/>
            <person name="Forro B."/>
            <person name="Sulyok K.M."/>
            <person name="Marton S."/>
            <person name="Kreizinger Z."/>
            <person name="Banyai K."/>
            <person name="Gyuranecz M."/>
        </authorList>
    </citation>
    <scope>NUCLEOTIDE SEQUENCE [LARGE SCALE GENOMIC DNA]</scope>
    <source>
        <strain evidence="7">NCTC 10199</strain>
    </source>
</reference>
<evidence type="ECO:0000256" key="2">
    <source>
        <dbReference type="ARBA" id="ARBA00022692"/>
    </source>
</evidence>
<dbReference type="InterPro" id="IPR038770">
    <property type="entry name" value="Na+/solute_symporter_sf"/>
</dbReference>
<evidence type="ECO:0000259" key="5">
    <source>
        <dbReference type="Pfam" id="PF00999"/>
    </source>
</evidence>
<evidence type="ECO:0000256" key="1">
    <source>
        <dbReference type="ARBA" id="ARBA00004141"/>
    </source>
</evidence>
<feature type="domain" description="Cation/H+ exchanger transmembrane" evidence="5">
    <location>
        <begin position="13"/>
        <end position="390"/>
    </location>
</feature>